<organism evidence="1 2">
    <name type="scientific">Saprospira grandis (strain Lewin)</name>
    <dbReference type="NCBI Taxonomy" id="984262"/>
    <lineage>
        <taxon>Bacteria</taxon>
        <taxon>Pseudomonadati</taxon>
        <taxon>Bacteroidota</taxon>
        <taxon>Saprospiria</taxon>
        <taxon>Saprospirales</taxon>
        <taxon>Saprospiraceae</taxon>
        <taxon>Saprospira</taxon>
    </lineage>
</organism>
<proteinExistence type="predicted"/>
<dbReference type="InterPro" id="IPR016181">
    <property type="entry name" value="Acyl_CoA_acyltransferase"/>
</dbReference>
<gene>
    <name evidence="1" type="ordered locus">SGRA_1961</name>
</gene>
<dbReference type="Gene3D" id="3.40.630.30">
    <property type="match status" value="1"/>
</dbReference>
<accession>H6L254</accession>
<name>H6L254_SAPGL</name>
<dbReference type="HOGENOM" id="CLU_072320_0_0_10"/>
<dbReference type="RefSeq" id="WP_015692315.1">
    <property type="nucleotide sequence ID" value="NC_016940.1"/>
</dbReference>
<reference evidence="1 2" key="1">
    <citation type="journal article" date="2012" name="Stand. Genomic Sci.">
        <title>Complete genome sequencing and analysis of Saprospira grandis str. Lewin, a predatory marine bacterium.</title>
        <authorList>
            <person name="Saw J.H."/>
            <person name="Yuryev A."/>
            <person name="Kanbe M."/>
            <person name="Hou S."/>
            <person name="Young A.G."/>
            <person name="Aizawa S."/>
            <person name="Alam M."/>
        </authorList>
    </citation>
    <scope>NUCLEOTIDE SEQUENCE [LARGE SCALE GENOMIC DNA]</scope>
    <source>
        <strain evidence="1 2">Lewin</strain>
    </source>
</reference>
<dbReference type="Proteomes" id="UP000007519">
    <property type="component" value="Chromosome"/>
</dbReference>
<evidence type="ECO:0000313" key="2">
    <source>
        <dbReference type="Proteomes" id="UP000007519"/>
    </source>
</evidence>
<dbReference type="EMBL" id="CP002831">
    <property type="protein sequence ID" value="AFC24692.1"/>
    <property type="molecule type" value="Genomic_DNA"/>
</dbReference>
<evidence type="ECO:0000313" key="1">
    <source>
        <dbReference type="EMBL" id="AFC24692.1"/>
    </source>
</evidence>
<dbReference type="OrthoDB" id="116151at2"/>
<dbReference type="STRING" id="984262.SGRA_1961"/>
<protein>
    <recommendedName>
        <fullName evidence="3">BioF2-like acetyltransferase domain-containing protein</fullName>
    </recommendedName>
</protein>
<keyword evidence="2" id="KW-1185">Reference proteome</keyword>
<dbReference type="SUPFAM" id="SSF55729">
    <property type="entry name" value="Acyl-CoA N-acyltransferases (Nat)"/>
    <property type="match status" value="1"/>
</dbReference>
<dbReference type="KEGG" id="sgn:SGRA_1961"/>
<sequence length="307" mass="35936">MNIRLLHRDEIDLPRWNGCVHYAPNSLIYGYAWYLDNVADNWWGLVEDDYQSVFPLPWNDKLFGIKRLYQPPLCQQLGLFTVNGFSEARIQAFLQAIPKEFKHSQLAFNDSMSAIQRLPDYKVQERPNYLLPLNQPYEKLYENYSSNHKRNIKKGEKANLFATSSIKPEDFVAQLEQEMLRKGEQFPQATYHAALRIIYNALHRGQGFFMLCLNEQKEVCAAVFWLLNGARYINLLNYTTPAGKEVGAMPYLMDLFIQGQANKPMFIDFEGSSIPGIARFYEGFGAENMPFYQWTENRLPWWIRWKG</sequence>
<dbReference type="eggNOG" id="COG5653">
    <property type="taxonomic scope" value="Bacteria"/>
</dbReference>
<dbReference type="AlphaFoldDB" id="H6L254"/>
<evidence type="ECO:0008006" key="3">
    <source>
        <dbReference type="Google" id="ProtNLM"/>
    </source>
</evidence>